<dbReference type="EnsemblProtists" id="EKX42063">
    <property type="protein sequence ID" value="EKX42063"/>
    <property type="gene ID" value="GUITHDRAFT_164226"/>
</dbReference>
<evidence type="ECO:0000313" key="2">
    <source>
        <dbReference type="EnsemblProtists" id="EKX42063"/>
    </source>
</evidence>
<reference evidence="2" key="3">
    <citation type="submission" date="2016-03" db="UniProtKB">
        <authorList>
            <consortium name="EnsemblProtists"/>
        </authorList>
    </citation>
    <scope>IDENTIFICATION</scope>
</reference>
<reference evidence="3" key="2">
    <citation type="submission" date="2012-11" db="EMBL/GenBank/DDBJ databases">
        <authorList>
            <person name="Kuo A."/>
            <person name="Curtis B.A."/>
            <person name="Tanifuji G."/>
            <person name="Burki F."/>
            <person name="Gruber A."/>
            <person name="Irimia M."/>
            <person name="Maruyama S."/>
            <person name="Arias M.C."/>
            <person name="Ball S.G."/>
            <person name="Gile G.H."/>
            <person name="Hirakawa Y."/>
            <person name="Hopkins J.F."/>
            <person name="Rensing S.A."/>
            <person name="Schmutz J."/>
            <person name="Symeonidi A."/>
            <person name="Elias M."/>
            <person name="Eveleigh R.J."/>
            <person name="Herman E.K."/>
            <person name="Klute M.J."/>
            <person name="Nakayama T."/>
            <person name="Obornik M."/>
            <person name="Reyes-Prieto A."/>
            <person name="Armbrust E.V."/>
            <person name="Aves S.J."/>
            <person name="Beiko R.G."/>
            <person name="Coutinho P."/>
            <person name="Dacks J.B."/>
            <person name="Durnford D.G."/>
            <person name="Fast N.M."/>
            <person name="Green B.R."/>
            <person name="Grisdale C."/>
            <person name="Hempe F."/>
            <person name="Henrissat B."/>
            <person name="Hoppner M.P."/>
            <person name="Ishida K.-I."/>
            <person name="Kim E."/>
            <person name="Koreny L."/>
            <person name="Kroth P.G."/>
            <person name="Liu Y."/>
            <person name="Malik S.-B."/>
            <person name="Maier U.G."/>
            <person name="McRose D."/>
            <person name="Mock T."/>
            <person name="Neilson J.A."/>
            <person name="Onodera N.T."/>
            <person name="Poole A.M."/>
            <person name="Pritham E.J."/>
            <person name="Richards T.A."/>
            <person name="Rocap G."/>
            <person name="Roy S.W."/>
            <person name="Sarai C."/>
            <person name="Schaack S."/>
            <person name="Shirato S."/>
            <person name="Slamovits C.H."/>
            <person name="Spencer D.F."/>
            <person name="Suzuki S."/>
            <person name="Worden A.Z."/>
            <person name="Zauner S."/>
            <person name="Barry K."/>
            <person name="Bell C."/>
            <person name="Bharti A.K."/>
            <person name="Crow J.A."/>
            <person name="Grimwood J."/>
            <person name="Kramer R."/>
            <person name="Lindquist E."/>
            <person name="Lucas S."/>
            <person name="Salamov A."/>
            <person name="McFadden G.I."/>
            <person name="Lane C.E."/>
            <person name="Keeling P.J."/>
            <person name="Gray M.W."/>
            <person name="Grigoriev I.V."/>
            <person name="Archibald J.M."/>
        </authorList>
    </citation>
    <scope>NUCLEOTIDE SEQUENCE</scope>
    <source>
        <strain evidence="3">CCMP2712</strain>
    </source>
</reference>
<dbReference type="Proteomes" id="UP000011087">
    <property type="component" value="Unassembled WGS sequence"/>
</dbReference>
<proteinExistence type="predicted"/>
<accession>L1J0K6</accession>
<sequence>MLQLQGPAPSLSLIPQPSALDRLTLMRGCSIIDRTRHRCSSRGSRLECRMQGTSDPVSRRRLLQVVLGALVSSTVLLRQDANAATTTKVWGAAELDFWVYICSATGKFCPEMTKVEISPARKVDRELAEALHSIPRQVFVEMTGRKVQELDASVDSDRELVLSLFQKRVSFDPSDLTDQYSLDFDSYLVWKSLARILPSNEERRVFQRQVAKRMLEQLTRQGASAVFYNSVEEGPEKAFQGCSSLLALLKSTGFLEASNVEVGDFDVKYWKSDSPPTTLTVTIDKPVTLQANLQLGGEGTGFKPDVIENMLAVYLESCGMLVDWVSYFIDPTYRPNPDDYQPSQVLCQINVRPRPT</sequence>
<dbReference type="OMA" id="WKVASIA"/>
<dbReference type="RefSeq" id="XP_005829043.1">
    <property type="nucleotide sequence ID" value="XM_005828986.1"/>
</dbReference>
<dbReference type="AlphaFoldDB" id="L1J0K6"/>
<evidence type="ECO:0000313" key="3">
    <source>
        <dbReference type="Proteomes" id="UP000011087"/>
    </source>
</evidence>
<dbReference type="PaxDb" id="55529-EKX42063"/>
<keyword evidence="3" id="KW-1185">Reference proteome</keyword>
<dbReference type="GeneID" id="17298688"/>
<name>L1J0K6_GUITC</name>
<dbReference type="HOGENOM" id="CLU_779517_0_0_1"/>
<organism evidence="1">
    <name type="scientific">Guillardia theta (strain CCMP2712)</name>
    <name type="common">Cryptophyte</name>
    <dbReference type="NCBI Taxonomy" id="905079"/>
    <lineage>
        <taxon>Eukaryota</taxon>
        <taxon>Cryptophyceae</taxon>
        <taxon>Pyrenomonadales</taxon>
        <taxon>Geminigeraceae</taxon>
        <taxon>Guillardia</taxon>
    </lineage>
</organism>
<dbReference type="KEGG" id="gtt:GUITHDRAFT_164226"/>
<dbReference type="OrthoDB" id="10031947at2759"/>
<protein>
    <submittedName>
        <fullName evidence="1 2">Uncharacterized protein</fullName>
    </submittedName>
</protein>
<dbReference type="EMBL" id="JH993019">
    <property type="protein sequence ID" value="EKX42063.1"/>
    <property type="molecule type" value="Genomic_DNA"/>
</dbReference>
<reference evidence="1 3" key="1">
    <citation type="journal article" date="2012" name="Nature">
        <title>Algal genomes reveal evolutionary mosaicism and the fate of nucleomorphs.</title>
        <authorList>
            <consortium name="DOE Joint Genome Institute"/>
            <person name="Curtis B.A."/>
            <person name="Tanifuji G."/>
            <person name="Burki F."/>
            <person name="Gruber A."/>
            <person name="Irimia M."/>
            <person name="Maruyama S."/>
            <person name="Arias M.C."/>
            <person name="Ball S.G."/>
            <person name="Gile G.H."/>
            <person name="Hirakawa Y."/>
            <person name="Hopkins J.F."/>
            <person name="Kuo A."/>
            <person name="Rensing S.A."/>
            <person name="Schmutz J."/>
            <person name="Symeonidi A."/>
            <person name="Elias M."/>
            <person name="Eveleigh R.J."/>
            <person name="Herman E.K."/>
            <person name="Klute M.J."/>
            <person name="Nakayama T."/>
            <person name="Obornik M."/>
            <person name="Reyes-Prieto A."/>
            <person name="Armbrust E.V."/>
            <person name="Aves S.J."/>
            <person name="Beiko R.G."/>
            <person name="Coutinho P."/>
            <person name="Dacks J.B."/>
            <person name="Durnford D.G."/>
            <person name="Fast N.M."/>
            <person name="Green B.R."/>
            <person name="Grisdale C.J."/>
            <person name="Hempel F."/>
            <person name="Henrissat B."/>
            <person name="Hoppner M.P."/>
            <person name="Ishida K."/>
            <person name="Kim E."/>
            <person name="Koreny L."/>
            <person name="Kroth P.G."/>
            <person name="Liu Y."/>
            <person name="Malik S.B."/>
            <person name="Maier U.G."/>
            <person name="McRose D."/>
            <person name="Mock T."/>
            <person name="Neilson J.A."/>
            <person name="Onodera N.T."/>
            <person name="Poole A.M."/>
            <person name="Pritham E.J."/>
            <person name="Richards T.A."/>
            <person name="Rocap G."/>
            <person name="Roy S.W."/>
            <person name="Sarai C."/>
            <person name="Schaack S."/>
            <person name="Shirato S."/>
            <person name="Slamovits C.H."/>
            <person name="Spencer D.F."/>
            <person name="Suzuki S."/>
            <person name="Worden A.Z."/>
            <person name="Zauner S."/>
            <person name="Barry K."/>
            <person name="Bell C."/>
            <person name="Bharti A.K."/>
            <person name="Crow J.A."/>
            <person name="Grimwood J."/>
            <person name="Kramer R."/>
            <person name="Lindquist E."/>
            <person name="Lucas S."/>
            <person name="Salamov A."/>
            <person name="McFadden G.I."/>
            <person name="Lane C.E."/>
            <person name="Keeling P.J."/>
            <person name="Gray M.W."/>
            <person name="Grigoriev I.V."/>
            <person name="Archibald J.M."/>
        </authorList>
    </citation>
    <scope>NUCLEOTIDE SEQUENCE</scope>
    <source>
        <strain evidence="1 3">CCMP2712</strain>
    </source>
</reference>
<gene>
    <name evidence="1" type="ORF">GUITHDRAFT_164226</name>
</gene>
<evidence type="ECO:0000313" key="1">
    <source>
        <dbReference type="EMBL" id="EKX42063.1"/>
    </source>
</evidence>
<dbReference type="eggNOG" id="ENOG502SAVZ">
    <property type="taxonomic scope" value="Eukaryota"/>
</dbReference>